<reference evidence="4 5" key="1">
    <citation type="submission" date="2024-10" db="EMBL/GenBank/DDBJ databases">
        <title>The Natural Products Discovery Center: Release of the First 8490 Sequenced Strains for Exploring Actinobacteria Biosynthetic Diversity.</title>
        <authorList>
            <person name="Kalkreuter E."/>
            <person name="Kautsar S.A."/>
            <person name="Yang D."/>
            <person name="Bader C.D."/>
            <person name="Teijaro C.N."/>
            <person name="Fluegel L."/>
            <person name="Davis C.M."/>
            <person name="Simpson J.R."/>
            <person name="Lauterbach L."/>
            <person name="Steele A.D."/>
            <person name="Gui C."/>
            <person name="Meng S."/>
            <person name="Li G."/>
            <person name="Viehrig K."/>
            <person name="Ye F."/>
            <person name="Su P."/>
            <person name="Kiefer A.F."/>
            <person name="Nichols A."/>
            <person name="Cepeda A.J."/>
            <person name="Yan W."/>
            <person name="Fan B."/>
            <person name="Jiang Y."/>
            <person name="Adhikari A."/>
            <person name="Zheng C.-J."/>
            <person name="Schuster L."/>
            <person name="Cowan T.M."/>
            <person name="Smanski M.J."/>
            <person name="Chevrette M.G."/>
            <person name="De Carvalho L.P.S."/>
            <person name="Shen B."/>
        </authorList>
    </citation>
    <scope>NUCLEOTIDE SEQUENCE [LARGE SCALE GENOMIC DNA]</scope>
    <source>
        <strain evidence="4 5">NPDC049845</strain>
    </source>
</reference>
<dbReference type="InterPro" id="IPR011055">
    <property type="entry name" value="Dup_hybrid_motif"/>
</dbReference>
<dbReference type="PANTHER" id="PTHR21666:SF289">
    <property type="entry name" value="L-ALA--D-GLU ENDOPEPTIDASE"/>
    <property type="match status" value="1"/>
</dbReference>
<name>A0ABW7ZM13_9ACTN</name>
<feature type="region of interest" description="Disordered" evidence="2">
    <location>
        <begin position="1"/>
        <end position="38"/>
    </location>
</feature>
<gene>
    <name evidence="4" type="ORF">ACIBP4_12710</name>
</gene>
<evidence type="ECO:0000256" key="1">
    <source>
        <dbReference type="ARBA" id="ARBA00022729"/>
    </source>
</evidence>
<evidence type="ECO:0000256" key="2">
    <source>
        <dbReference type="SAM" id="MobiDB-lite"/>
    </source>
</evidence>
<evidence type="ECO:0000313" key="5">
    <source>
        <dbReference type="Proteomes" id="UP001612812"/>
    </source>
</evidence>
<dbReference type="GO" id="GO:0016787">
    <property type="term" value="F:hydrolase activity"/>
    <property type="evidence" value="ECO:0007669"/>
    <property type="project" value="UniProtKB-KW"/>
</dbReference>
<evidence type="ECO:0000313" key="4">
    <source>
        <dbReference type="EMBL" id="MFI7263146.1"/>
    </source>
</evidence>
<dbReference type="PANTHER" id="PTHR21666">
    <property type="entry name" value="PEPTIDASE-RELATED"/>
    <property type="match status" value="1"/>
</dbReference>
<keyword evidence="1" id="KW-0732">Signal</keyword>
<organism evidence="4 5">
    <name type="scientific">Micromonospora maritima</name>
    <dbReference type="NCBI Taxonomy" id="986711"/>
    <lineage>
        <taxon>Bacteria</taxon>
        <taxon>Bacillati</taxon>
        <taxon>Actinomycetota</taxon>
        <taxon>Actinomycetes</taxon>
        <taxon>Micromonosporales</taxon>
        <taxon>Micromonosporaceae</taxon>
        <taxon>Micromonospora</taxon>
    </lineage>
</organism>
<keyword evidence="5" id="KW-1185">Reference proteome</keyword>
<feature type="domain" description="M23ase beta-sheet core" evidence="3">
    <location>
        <begin position="63"/>
        <end position="157"/>
    </location>
</feature>
<dbReference type="Proteomes" id="UP001612812">
    <property type="component" value="Unassembled WGS sequence"/>
</dbReference>
<proteinExistence type="predicted"/>
<dbReference type="InterPro" id="IPR050570">
    <property type="entry name" value="Cell_wall_metabolism_enzyme"/>
</dbReference>
<sequence length="178" mass="18350">MLTFAPPVPAGAVSAASPVPERSDPATMSVPSSAAGRPFRWPLAGEPRVARRFDPPPRPWLAGHRGVDLAGDPGAEVRAAGPGTVLFAGPVAGRPVVTVGHRDGLRTTYEPVRSRLTAGVHVDAGTPIGALLAGHPGCPATACLHWGLRRGDSYLDPLALLGLGRARLLPLDPIPTDP</sequence>
<dbReference type="Pfam" id="PF01551">
    <property type="entry name" value="Peptidase_M23"/>
    <property type="match status" value="1"/>
</dbReference>
<protein>
    <submittedName>
        <fullName evidence="4">Murein hydrolase activator EnvC family protein</fullName>
    </submittedName>
</protein>
<dbReference type="InterPro" id="IPR016047">
    <property type="entry name" value="M23ase_b-sheet_dom"/>
</dbReference>
<keyword evidence="4" id="KW-0378">Hydrolase</keyword>
<comment type="caution">
    <text evidence="4">The sequence shown here is derived from an EMBL/GenBank/DDBJ whole genome shotgun (WGS) entry which is preliminary data.</text>
</comment>
<dbReference type="RefSeq" id="WP_396755181.1">
    <property type="nucleotide sequence ID" value="NZ_JBITLA010000004.1"/>
</dbReference>
<accession>A0ABW7ZM13</accession>
<dbReference type="Gene3D" id="2.70.70.10">
    <property type="entry name" value="Glucose Permease (Domain IIA)"/>
    <property type="match status" value="1"/>
</dbReference>
<dbReference type="EMBL" id="JBITLE010000004">
    <property type="protein sequence ID" value="MFI7263146.1"/>
    <property type="molecule type" value="Genomic_DNA"/>
</dbReference>
<dbReference type="SUPFAM" id="SSF51261">
    <property type="entry name" value="Duplicated hybrid motif"/>
    <property type="match status" value="1"/>
</dbReference>
<evidence type="ECO:0000259" key="3">
    <source>
        <dbReference type="Pfam" id="PF01551"/>
    </source>
</evidence>
<feature type="compositionally biased region" description="Low complexity" evidence="2">
    <location>
        <begin position="10"/>
        <end position="20"/>
    </location>
</feature>
<dbReference type="CDD" id="cd12797">
    <property type="entry name" value="M23_peptidase"/>
    <property type="match status" value="1"/>
</dbReference>